<gene>
    <name evidence="7" type="ORF">ABEU19_000690</name>
</gene>
<organism evidence="7 8">
    <name type="scientific">Prescottella soli</name>
    <dbReference type="NCBI Taxonomy" id="1543852"/>
    <lineage>
        <taxon>Bacteria</taxon>
        <taxon>Bacillati</taxon>
        <taxon>Actinomycetota</taxon>
        <taxon>Actinomycetes</taxon>
        <taxon>Mycobacteriales</taxon>
        <taxon>Nocardiaceae</taxon>
        <taxon>Prescottella</taxon>
    </lineage>
</organism>
<evidence type="ECO:0000313" key="7">
    <source>
        <dbReference type="EMBL" id="MFM1727233.1"/>
    </source>
</evidence>
<feature type="transmembrane region" description="Helical" evidence="5">
    <location>
        <begin position="165"/>
        <end position="186"/>
    </location>
</feature>
<protein>
    <submittedName>
        <fullName evidence="7">FUSC family protein</fullName>
    </submittedName>
</protein>
<comment type="subcellular location">
    <subcellularLocation>
        <location evidence="1">Membrane</location>
        <topology evidence="1">Multi-pass membrane protein</topology>
    </subcellularLocation>
</comment>
<proteinExistence type="predicted"/>
<keyword evidence="8" id="KW-1185">Reference proteome</keyword>
<feature type="transmembrane region" description="Helical" evidence="5">
    <location>
        <begin position="139"/>
        <end position="159"/>
    </location>
</feature>
<name>A0ABW9FPV6_9NOCA</name>
<dbReference type="InterPro" id="IPR049453">
    <property type="entry name" value="Memb_transporter_dom"/>
</dbReference>
<keyword evidence="4 5" id="KW-0472">Membrane</keyword>
<evidence type="ECO:0000256" key="1">
    <source>
        <dbReference type="ARBA" id="ARBA00004141"/>
    </source>
</evidence>
<accession>A0ABW9FPV6</accession>
<feature type="transmembrane region" description="Helical" evidence="5">
    <location>
        <begin position="79"/>
        <end position="100"/>
    </location>
</feature>
<feature type="transmembrane region" description="Helical" evidence="5">
    <location>
        <begin position="394"/>
        <end position="411"/>
    </location>
</feature>
<evidence type="ECO:0000259" key="6">
    <source>
        <dbReference type="Pfam" id="PF13515"/>
    </source>
</evidence>
<dbReference type="EMBL" id="JBDLNU010000001">
    <property type="protein sequence ID" value="MFM1727233.1"/>
    <property type="molecule type" value="Genomic_DNA"/>
</dbReference>
<sequence length="545" mass="57491">MSIEVPPPIPTPTRAWPALVRVPRDGRRWPGTVRAAVAVALPGLLGLALGHDPAAATATLGAFAVVYGESRPYRVRWRAVSVAACVMVVGALIGAVVGSAVHDAAASGGSALWPLVLVLTMSAFVAVGAFMVDALRLGAPGAFLPLLAVEIASALPAAGVPVGHVVAWTAVGGVTAVAVAMSGCVARPRTPERAAVASAVAAVDAFDRTRDSAPRRHAAVKAVHAAWQCLHDAGIATQDHPLTRDLLEAQDRCVSLLHGSETALDTDREDLWRRVPAPRPTIRFRLERAAHLRGRSTLIVVRLLVACPAAGIVAMSLGVARPDWAVITAAMILHQGPDRVLGTYRAVHRFAGTVLGLLVLAALKPIDPTGAVLVLVLAASMAGVQAYLVRNYGLAMVFITTLALLLAGLGSPDDLTGVTRDRLLETVIGVVVAVIVLWTVLPASYRRVLEDADGRVATTIERIEATRDRSETRELCRGLEFDLHSATTAALVAAHTDPEWTERRWSRHHRINEAGYRVLALSGTSWNDTGAARRSPRGPGSDARN</sequence>
<evidence type="ECO:0000313" key="8">
    <source>
        <dbReference type="Proteomes" id="UP001629744"/>
    </source>
</evidence>
<dbReference type="Proteomes" id="UP001629744">
    <property type="component" value="Unassembled WGS sequence"/>
</dbReference>
<dbReference type="Pfam" id="PF13515">
    <property type="entry name" value="FUSC_2"/>
    <property type="match status" value="1"/>
</dbReference>
<reference evidence="7 8" key="1">
    <citation type="submission" date="2023-11" db="EMBL/GenBank/DDBJ databases">
        <authorList>
            <person name="Val-Calvo J."/>
            <person name="Scortti M."/>
            <person name="Vazquez-Boland J."/>
        </authorList>
    </citation>
    <scope>NUCLEOTIDE SEQUENCE [LARGE SCALE GENOMIC DNA]</scope>
    <source>
        <strain evidence="7 8">DSM 46662</strain>
    </source>
</reference>
<evidence type="ECO:0000256" key="5">
    <source>
        <dbReference type="SAM" id="Phobius"/>
    </source>
</evidence>
<feature type="transmembrane region" description="Helical" evidence="5">
    <location>
        <begin position="112"/>
        <end position="132"/>
    </location>
</feature>
<keyword evidence="2 5" id="KW-0812">Transmembrane</keyword>
<comment type="caution">
    <text evidence="7">The sequence shown here is derived from an EMBL/GenBank/DDBJ whole genome shotgun (WGS) entry which is preliminary data.</text>
</comment>
<dbReference type="RefSeq" id="WP_348608327.1">
    <property type="nucleotide sequence ID" value="NZ_CP157276.1"/>
</dbReference>
<evidence type="ECO:0000256" key="3">
    <source>
        <dbReference type="ARBA" id="ARBA00022989"/>
    </source>
</evidence>
<feature type="transmembrane region" description="Helical" evidence="5">
    <location>
        <begin position="298"/>
        <end position="320"/>
    </location>
</feature>
<evidence type="ECO:0000256" key="4">
    <source>
        <dbReference type="ARBA" id="ARBA00023136"/>
    </source>
</evidence>
<feature type="transmembrane region" description="Helical" evidence="5">
    <location>
        <begin position="423"/>
        <end position="441"/>
    </location>
</feature>
<keyword evidence="3 5" id="KW-1133">Transmembrane helix</keyword>
<feature type="domain" description="Integral membrane bound transporter" evidence="6">
    <location>
        <begin position="310"/>
        <end position="436"/>
    </location>
</feature>
<evidence type="ECO:0000256" key="2">
    <source>
        <dbReference type="ARBA" id="ARBA00022692"/>
    </source>
</evidence>